<reference evidence="2 3" key="1">
    <citation type="submission" date="2015-10" db="EMBL/GenBank/DDBJ databases">
        <title>Genome analyses suggest a sexual origin of heterokaryosis in a supposedly ancient asexual fungus.</title>
        <authorList>
            <person name="Ropars J."/>
            <person name="Sedzielewska K."/>
            <person name="Noel J."/>
            <person name="Charron P."/>
            <person name="Farinelli L."/>
            <person name="Marton T."/>
            <person name="Kruger M."/>
            <person name="Pelin A."/>
            <person name="Brachmann A."/>
            <person name="Corradi N."/>
        </authorList>
    </citation>
    <scope>NUCLEOTIDE SEQUENCE [LARGE SCALE GENOMIC DNA]</scope>
    <source>
        <strain evidence="2 3">A4</strain>
    </source>
</reference>
<evidence type="ECO:0000313" key="3">
    <source>
        <dbReference type="Proteomes" id="UP000234323"/>
    </source>
</evidence>
<sequence length="100" mass="11495">MSSRAQDRWSLHIVQQQDRQILPFTPKTKTFDSYDTRGGKTSTAFGISMQNWSIYVDFSPIGGQYGNFMGRELEKIRARPPKYGQTEEQRCLSVKLKSSV</sequence>
<name>A0A2I1H5T6_9GLOM</name>
<proteinExistence type="predicted"/>
<comment type="caution">
    <text evidence="2">The sequence shown here is derived from an EMBL/GenBank/DDBJ whole genome shotgun (WGS) entry which is preliminary data.</text>
</comment>
<organism evidence="2 3">
    <name type="scientific">Rhizophagus irregularis</name>
    <dbReference type="NCBI Taxonomy" id="588596"/>
    <lineage>
        <taxon>Eukaryota</taxon>
        <taxon>Fungi</taxon>
        <taxon>Fungi incertae sedis</taxon>
        <taxon>Mucoromycota</taxon>
        <taxon>Glomeromycotina</taxon>
        <taxon>Glomeromycetes</taxon>
        <taxon>Glomerales</taxon>
        <taxon>Glomeraceae</taxon>
        <taxon>Rhizophagus</taxon>
    </lineage>
</organism>
<evidence type="ECO:0000256" key="1">
    <source>
        <dbReference type="SAM" id="MobiDB-lite"/>
    </source>
</evidence>
<gene>
    <name evidence="2" type="ORF">RhiirA4_472929</name>
</gene>
<protein>
    <submittedName>
        <fullName evidence="2">Uncharacterized protein</fullName>
    </submittedName>
</protein>
<keyword evidence="3" id="KW-1185">Reference proteome</keyword>
<evidence type="ECO:0000313" key="2">
    <source>
        <dbReference type="EMBL" id="PKY54243.1"/>
    </source>
</evidence>
<dbReference type="EMBL" id="LLXI01001562">
    <property type="protein sequence ID" value="PKY54243.1"/>
    <property type="molecule type" value="Genomic_DNA"/>
</dbReference>
<accession>A0A2I1H5T6</accession>
<dbReference type="AlphaFoldDB" id="A0A2I1H5T6"/>
<feature type="region of interest" description="Disordered" evidence="1">
    <location>
        <begin position="80"/>
        <end position="100"/>
    </location>
</feature>
<dbReference type="Proteomes" id="UP000234323">
    <property type="component" value="Unassembled WGS sequence"/>
</dbReference>